<dbReference type="GO" id="GO:0006275">
    <property type="term" value="P:regulation of DNA replication"/>
    <property type="evidence" value="ECO:0007669"/>
    <property type="project" value="InterPro"/>
</dbReference>
<evidence type="ECO:0000256" key="2">
    <source>
        <dbReference type="ARBA" id="ARBA00010462"/>
    </source>
</evidence>
<dbReference type="STRING" id="78915.A0A4P9XXT7"/>
<evidence type="ECO:0000256" key="1">
    <source>
        <dbReference type="ARBA" id="ARBA00004123"/>
    </source>
</evidence>
<dbReference type="InterPro" id="IPR022648">
    <property type="entry name" value="Pr_cel_nuc_antig_N"/>
</dbReference>
<dbReference type="Pfam" id="PF02747">
    <property type="entry name" value="PCNA_C"/>
    <property type="match status" value="1"/>
</dbReference>
<evidence type="ECO:0000256" key="7">
    <source>
        <dbReference type="RuleBase" id="RU000641"/>
    </source>
</evidence>
<dbReference type="Proteomes" id="UP000271241">
    <property type="component" value="Unassembled WGS sequence"/>
</dbReference>
<gene>
    <name evidence="11" type="ORF">THASP1DRAFT_33909</name>
</gene>
<dbReference type="NCBIfam" id="TIGR00590">
    <property type="entry name" value="pcna"/>
    <property type="match status" value="1"/>
</dbReference>
<dbReference type="GO" id="GO:0043626">
    <property type="term" value="C:PCNA complex"/>
    <property type="evidence" value="ECO:0007669"/>
    <property type="project" value="UniProtKB-ARBA"/>
</dbReference>
<dbReference type="CDD" id="cd00577">
    <property type="entry name" value="PCNA"/>
    <property type="match status" value="1"/>
</dbReference>
<evidence type="ECO:0000256" key="4">
    <source>
        <dbReference type="ARBA" id="ARBA00023125"/>
    </source>
</evidence>
<keyword evidence="4 8" id="KW-0238">DNA-binding</keyword>
<dbReference type="PROSITE" id="PS01251">
    <property type="entry name" value="PCNA_1"/>
    <property type="match status" value="1"/>
</dbReference>
<dbReference type="FunFam" id="3.70.10.10:FF:000001">
    <property type="entry name" value="Proliferating cell nuclear antigen"/>
    <property type="match status" value="1"/>
</dbReference>
<reference evidence="12" key="1">
    <citation type="journal article" date="2018" name="Nat. Microbiol.">
        <title>Leveraging single-cell genomics to expand the fungal tree of life.</title>
        <authorList>
            <person name="Ahrendt S.R."/>
            <person name="Quandt C.A."/>
            <person name="Ciobanu D."/>
            <person name="Clum A."/>
            <person name="Salamov A."/>
            <person name="Andreopoulos B."/>
            <person name="Cheng J.F."/>
            <person name="Woyke T."/>
            <person name="Pelin A."/>
            <person name="Henrissat B."/>
            <person name="Reynolds N.K."/>
            <person name="Benny G.L."/>
            <person name="Smith M.E."/>
            <person name="James T.Y."/>
            <person name="Grigoriev I.V."/>
        </authorList>
    </citation>
    <scope>NUCLEOTIDE SEQUENCE [LARGE SCALE GENOMIC DNA]</scope>
    <source>
        <strain evidence="12">RSA 1356</strain>
    </source>
</reference>
<evidence type="ECO:0000313" key="12">
    <source>
        <dbReference type="Proteomes" id="UP000271241"/>
    </source>
</evidence>
<keyword evidence="5 7" id="KW-0539">Nucleus</keyword>
<evidence type="ECO:0000259" key="10">
    <source>
        <dbReference type="Pfam" id="PF02747"/>
    </source>
</evidence>
<comment type="similarity">
    <text evidence="2 8">Belongs to the PCNA family.</text>
</comment>
<comment type="function">
    <text evidence="7">This protein is an auxiliary protein of DNA polymerase delta and is involved in the control of eukaryotic DNA replication by increasing the polymerase's processivity during elongation of the leading strand.</text>
</comment>
<feature type="domain" description="Proliferating cell nuclear antigen PCNA C-terminal" evidence="10">
    <location>
        <begin position="127"/>
        <end position="254"/>
    </location>
</feature>
<dbReference type="GO" id="GO:0019985">
    <property type="term" value="P:translesion synthesis"/>
    <property type="evidence" value="ECO:0007669"/>
    <property type="project" value="TreeGrafter"/>
</dbReference>
<dbReference type="InterPro" id="IPR000730">
    <property type="entry name" value="Pr_cel_nuc_antig"/>
</dbReference>
<dbReference type="GO" id="GO:0003677">
    <property type="term" value="F:DNA binding"/>
    <property type="evidence" value="ECO:0007669"/>
    <property type="project" value="UniProtKB-KW"/>
</dbReference>
<dbReference type="InterPro" id="IPR022649">
    <property type="entry name" value="Pr_cel_nuc_antig_C"/>
</dbReference>
<keyword evidence="12" id="KW-1185">Reference proteome</keyword>
<dbReference type="AlphaFoldDB" id="A0A4P9XXT7"/>
<dbReference type="FunFam" id="3.10.150.10:FF:000008">
    <property type="entry name" value="Proliferating cell nuclear antigen"/>
    <property type="match status" value="1"/>
</dbReference>
<dbReference type="EMBL" id="KZ992425">
    <property type="protein sequence ID" value="RKP11157.1"/>
    <property type="molecule type" value="Genomic_DNA"/>
</dbReference>
<dbReference type="PANTHER" id="PTHR11352:SF0">
    <property type="entry name" value="PROLIFERATING CELL NUCLEAR ANTIGEN"/>
    <property type="match status" value="1"/>
</dbReference>
<evidence type="ECO:0000256" key="3">
    <source>
        <dbReference type="ARBA" id="ARBA00022705"/>
    </source>
</evidence>
<comment type="subcellular location">
    <subcellularLocation>
        <location evidence="1 7">Nucleus</location>
    </subcellularLocation>
</comment>
<comment type="function">
    <text evidence="6">This protein is an auxiliary protein of DNA polymerase delta and is involved in the control of eukaryotic DNA replication by increasing the polymerase's processibility during elongation of the leading strand. Involved in DNA repair.</text>
</comment>
<keyword evidence="3 8" id="KW-0235">DNA replication</keyword>
<evidence type="ECO:0000256" key="8">
    <source>
        <dbReference type="RuleBase" id="RU003671"/>
    </source>
</evidence>
<dbReference type="GO" id="GO:0006298">
    <property type="term" value="P:mismatch repair"/>
    <property type="evidence" value="ECO:0007669"/>
    <property type="project" value="TreeGrafter"/>
</dbReference>
<dbReference type="PANTHER" id="PTHR11352">
    <property type="entry name" value="PROLIFERATING CELL NUCLEAR ANTIGEN"/>
    <property type="match status" value="1"/>
</dbReference>
<sequence>MFEARLSQGAVLKKLIESIRDLVSEGNFDCSENGLSLQAMDSSHVALVAMLLRPDAFDPYRCDRSMPLGISLKSLSSILRCASNDDVITLRAEDPADQLSLVFENPQNDKVSEYVLNLMDIDSEHLGIPETVYDAVVHMSSSEFQRICRDLQQLSDSVSIDVSKEGVRFSAAGEVGSGSIALRQNTNVDSGDEATVIELQQQVNLTFSIKYLSMFAKTTPLCGRVTLCMSSDVPLLVEYKIDEVGYVRYYLAPKIEEE</sequence>
<dbReference type="OrthoDB" id="534348at2759"/>
<evidence type="ECO:0000259" key="9">
    <source>
        <dbReference type="Pfam" id="PF00705"/>
    </source>
</evidence>
<dbReference type="Gene3D" id="3.10.150.10">
    <property type="entry name" value="DNA Polymerase III, subunit A, domain 2"/>
    <property type="match status" value="2"/>
</dbReference>
<dbReference type="FunFam" id="3.10.150.10:FF:000006">
    <property type="entry name" value="Proliferating cell nuclear antigen"/>
    <property type="match status" value="1"/>
</dbReference>
<proteinExistence type="inferred from homology"/>
<dbReference type="SUPFAM" id="SSF55979">
    <property type="entry name" value="DNA clamp"/>
    <property type="match status" value="2"/>
</dbReference>
<feature type="domain" description="Proliferating cell nuclear antigen PCNA N-terminal" evidence="9">
    <location>
        <begin position="1"/>
        <end position="124"/>
    </location>
</feature>
<name>A0A4P9XXT7_9FUNG</name>
<organism evidence="11 12">
    <name type="scientific">Thamnocephalis sphaerospora</name>
    <dbReference type="NCBI Taxonomy" id="78915"/>
    <lineage>
        <taxon>Eukaryota</taxon>
        <taxon>Fungi</taxon>
        <taxon>Fungi incertae sedis</taxon>
        <taxon>Zoopagomycota</taxon>
        <taxon>Zoopagomycotina</taxon>
        <taxon>Zoopagomycetes</taxon>
        <taxon>Zoopagales</taxon>
        <taxon>Sigmoideomycetaceae</taxon>
        <taxon>Thamnocephalis</taxon>
    </lineage>
</organism>
<accession>A0A4P9XXT7</accession>
<dbReference type="PRINTS" id="PR00339">
    <property type="entry name" value="PCNACYCLIN"/>
</dbReference>
<dbReference type="GO" id="GO:0006272">
    <property type="term" value="P:leading strand elongation"/>
    <property type="evidence" value="ECO:0007669"/>
    <property type="project" value="TreeGrafter"/>
</dbReference>
<dbReference type="GO" id="GO:0030337">
    <property type="term" value="F:DNA polymerase processivity factor activity"/>
    <property type="evidence" value="ECO:0007669"/>
    <property type="project" value="InterPro"/>
</dbReference>
<protein>
    <recommendedName>
        <fullName evidence="7">DNA sliding clamp PCNA</fullName>
    </recommendedName>
</protein>
<dbReference type="InterPro" id="IPR022659">
    <property type="entry name" value="Pr_cel_nuc_antig_CS"/>
</dbReference>
<evidence type="ECO:0000256" key="6">
    <source>
        <dbReference type="ARBA" id="ARBA00054163"/>
    </source>
</evidence>
<dbReference type="Pfam" id="PF00705">
    <property type="entry name" value="PCNA_N"/>
    <property type="match status" value="1"/>
</dbReference>
<dbReference type="HAMAP" id="MF_00317">
    <property type="entry name" value="DNApol_clamp_arch"/>
    <property type="match status" value="1"/>
</dbReference>
<evidence type="ECO:0000256" key="5">
    <source>
        <dbReference type="ARBA" id="ARBA00023242"/>
    </source>
</evidence>
<evidence type="ECO:0000313" key="11">
    <source>
        <dbReference type="EMBL" id="RKP11157.1"/>
    </source>
</evidence>
<dbReference type="InterPro" id="IPR046938">
    <property type="entry name" value="DNA_clamp_sf"/>
</dbReference>